<dbReference type="SUPFAM" id="SSF51182">
    <property type="entry name" value="RmlC-like cupins"/>
    <property type="match status" value="1"/>
</dbReference>
<dbReference type="EMBL" id="JACJIQ010000001">
    <property type="protein sequence ID" value="MBA9075496.1"/>
    <property type="molecule type" value="Genomic_DNA"/>
</dbReference>
<name>A0A839GKE3_9BACT</name>
<feature type="domain" description="Sugar 3,4-ketoisomerase QdtA cupin" evidence="1">
    <location>
        <begin position="9"/>
        <end position="131"/>
    </location>
</feature>
<dbReference type="Pfam" id="PF05523">
    <property type="entry name" value="FdtA"/>
    <property type="match status" value="1"/>
</dbReference>
<keyword evidence="3" id="KW-1185">Reference proteome</keyword>
<organism evidence="2 3">
    <name type="scientific">Rufibacter quisquiliarum</name>
    <dbReference type="NCBI Taxonomy" id="1549639"/>
    <lineage>
        <taxon>Bacteria</taxon>
        <taxon>Pseudomonadati</taxon>
        <taxon>Bacteroidota</taxon>
        <taxon>Cytophagia</taxon>
        <taxon>Cytophagales</taxon>
        <taxon>Hymenobacteraceae</taxon>
        <taxon>Rufibacter</taxon>
    </lineage>
</organism>
<evidence type="ECO:0000259" key="1">
    <source>
        <dbReference type="Pfam" id="PF05523"/>
    </source>
</evidence>
<dbReference type="RefSeq" id="WP_082893417.1">
    <property type="nucleotide sequence ID" value="NZ_JACJIQ010000001.1"/>
</dbReference>
<comment type="caution">
    <text evidence="2">The sequence shown here is derived from an EMBL/GenBank/DDBJ whole genome shotgun (WGS) entry which is preliminary data.</text>
</comment>
<dbReference type="CDD" id="cd20292">
    <property type="entry name" value="cupin_QdtA-like"/>
    <property type="match status" value="1"/>
</dbReference>
<dbReference type="InterPro" id="IPR014710">
    <property type="entry name" value="RmlC-like_jellyroll"/>
</dbReference>
<accession>A0A839GKE3</accession>
<sequence length="134" mass="14714">MMPSEPYLLPFSTFSDAGGTLVSTQDAAGLPFAVQRVFWVYPNGADTVRGGHAHRTTKEVLTVVQGSVVVHTQTARGKKAFELSDISQGLYIPPLCWIAVHPAADAILCCMTSTCFEESDYIREYQEFLKLLAK</sequence>
<dbReference type="AlphaFoldDB" id="A0A839GKE3"/>
<proteinExistence type="predicted"/>
<evidence type="ECO:0000313" key="2">
    <source>
        <dbReference type="EMBL" id="MBA9075496.1"/>
    </source>
</evidence>
<reference evidence="2 3" key="1">
    <citation type="submission" date="2020-08" db="EMBL/GenBank/DDBJ databases">
        <title>Genomic Encyclopedia of Type Strains, Phase IV (KMG-IV): sequencing the most valuable type-strain genomes for metagenomic binning, comparative biology and taxonomic classification.</title>
        <authorList>
            <person name="Goeker M."/>
        </authorList>
    </citation>
    <scope>NUCLEOTIDE SEQUENCE [LARGE SCALE GENOMIC DNA]</scope>
    <source>
        <strain evidence="2 3">DSM 29854</strain>
    </source>
</reference>
<dbReference type="InterPro" id="IPR008894">
    <property type="entry name" value="QdtA_cupin_dom"/>
</dbReference>
<dbReference type="Proteomes" id="UP000563094">
    <property type="component" value="Unassembled WGS sequence"/>
</dbReference>
<gene>
    <name evidence="2" type="ORF">FHS90_000193</name>
</gene>
<dbReference type="Gene3D" id="2.60.120.10">
    <property type="entry name" value="Jelly Rolls"/>
    <property type="match status" value="1"/>
</dbReference>
<evidence type="ECO:0000313" key="3">
    <source>
        <dbReference type="Proteomes" id="UP000563094"/>
    </source>
</evidence>
<dbReference type="InterPro" id="IPR011051">
    <property type="entry name" value="RmlC_Cupin_sf"/>
</dbReference>
<protein>
    <submittedName>
        <fullName evidence="2">dTDP-4-dehydrorhamnose 3,5-epimerase-like enzyme</fullName>
    </submittedName>
</protein>